<dbReference type="AlphaFoldDB" id="A0AA88EF37"/>
<dbReference type="Proteomes" id="UP001187192">
    <property type="component" value="Unassembled WGS sequence"/>
</dbReference>
<evidence type="ECO:0000313" key="2">
    <source>
        <dbReference type="Proteomes" id="UP001187192"/>
    </source>
</evidence>
<evidence type="ECO:0000313" key="1">
    <source>
        <dbReference type="EMBL" id="GMN72898.1"/>
    </source>
</evidence>
<sequence length="110" mass="12324">MLHCLPSLQKLFPYQAYDGEEMHFQEGGFQKLKVAGLRNLAGLKVVKIDKSALPCLNMQIFGNCPLQEVPSDSQHLTNLKTLLLMLIIQALFLASSKLGFHIWNGTLIIE</sequence>
<dbReference type="EMBL" id="BTGU01013050">
    <property type="protein sequence ID" value="GMN72898.1"/>
    <property type="molecule type" value="Genomic_DNA"/>
</dbReference>
<protein>
    <submittedName>
        <fullName evidence="1">Uncharacterized protein</fullName>
    </submittedName>
</protein>
<keyword evidence="2" id="KW-1185">Reference proteome</keyword>
<gene>
    <name evidence="1" type="ORF">TIFTF001_053615</name>
</gene>
<name>A0AA88EF37_FICCA</name>
<comment type="caution">
    <text evidence="1">The sequence shown here is derived from an EMBL/GenBank/DDBJ whole genome shotgun (WGS) entry which is preliminary data.</text>
</comment>
<organism evidence="1 2">
    <name type="scientific">Ficus carica</name>
    <name type="common">Common fig</name>
    <dbReference type="NCBI Taxonomy" id="3494"/>
    <lineage>
        <taxon>Eukaryota</taxon>
        <taxon>Viridiplantae</taxon>
        <taxon>Streptophyta</taxon>
        <taxon>Embryophyta</taxon>
        <taxon>Tracheophyta</taxon>
        <taxon>Spermatophyta</taxon>
        <taxon>Magnoliopsida</taxon>
        <taxon>eudicotyledons</taxon>
        <taxon>Gunneridae</taxon>
        <taxon>Pentapetalae</taxon>
        <taxon>rosids</taxon>
        <taxon>fabids</taxon>
        <taxon>Rosales</taxon>
        <taxon>Moraceae</taxon>
        <taxon>Ficeae</taxon>
        <taxon>Ficus</taxon>
    </lineage>
</organism>
<proteinExistence type="predicted"/>
<accession>A0AA88EF37</accession>
<reference evidence="1" key="1">
    <citation type="submission" date="2023-07" db="EMBL/GenBank/DDBJ databases">
        <title>draft genome sequence of fig (Ficus carica).</title>
        <authorList>
            <person name="Takahashi T."/>
            <person name="Nishimura K."/>
        </authorList>
    </citation>
    <scope>NUCLEOTIDE SEQUENCE</scope>
</reference>